<accession>A0AAF0UCT8</accession>
<proteinExistence type="predicted"/>
<name>A0AAF0UCT8_SOLVR</name>
<dbReference type="EMBL" id="CP133619">
    <property type="protein sequence ID" value="WMV43196.1"/>
    <property type="molecule type" value="Genomic_DNA"/>
</dbReference>
<dbReference type="AlphaFoldDB" id="A0AAF0UCT8"/>
<evidence type="ECO:0000313" key="1">
    <source>
        <dbReference type="EMBL" id="WMV43196.1"/>
    </source>
</evidence>
<evidence type="ECO:0000313" key="2">
    <source>
        <dbReference type="Proteomes" id="UP001234989"/>
    </source>
</evidence>
<sequence>MNLFILHQFVTCITIFNFQTLQSIETSQAGRQLFEIVKDLRFAKLLNISSGSEVALLLHKFPISWQKKGSE</sequence>
<dbReference type="Proteomes" id="UP001234989">
    <property type="component" value="Chromosome 8"/>
</dbReference>
<keyword evidence="2" id="KW-1185">Reference proteome</keyword>
<organism evidence="1 2">
    <name type="scientific">Solanum verrucosum</name>
    <dbReference type="NCBI Taxonomy" id="315347"/>
    <lineage>
        <taxon>Eukaryota</taxon>
        <taxon>Viridiplantae</taxon>
        <taxon>Streptophyta</taxon>
        <taxon>Embryophyta</taxon>
        <taxon>Tracheophyta</taxon>
        <taxon>Spermatophyta</taxon>
        <taxon>Magnoliopsida</taxon>
        <taxon>eudicotyledons</taxon>
        <taxon>Gunneridae</taxon>
        <taxon>Pentapetalae</taxon>
        <taxon>asterids</taxon>
        <taxon>lamiids</taxon>
        <taxon>Solanales</taxon>
        <taxon>Solanaceae</taxon>
        <taxon>Solanoideae</taxon>
        <taxon>Solaneae</taxon>
        <taxon>Solanum</taxon>
    </lineage>
</organism>
<gene>
    <name evidence="1" type="ORF">MTR67_036581</name>
</gene>
<protein>
    <submittedName>
        <fullName evidence="1">Uncharacterized protein</fullName>
    </submittedName>
</protein>
<reference evidence="1" key="1">
    <citation type="submission" date="2023-08" db="EMBL/GenBank/DDBJ databases">
        <title>A de novo genome assembly of Solanum verrucosum Schlechtendal, a Mexican diploid species geographically isolated from the other diploid A-genome species in potato relatives.</title>
        <authorList>
            <person name="Hosaka K."/>
        </authorList>
    </citation>
    <scope>NUCLEOTIDE SEQUENCE</scope>
    <source>
        <tissue evidence="1">Young leaves</tissue>
    </source>
</reference>